<dbReference type="AlphaFoldDB" id="A0A8X7VU55"/>
<evidence type="ECO:0000313" key="2">
    <source>
        <dbReference type="Proteomes" id="UP000886595"/>
    </source>
</evidence>
<name>A0A8X7VU55_BRACI</name>
<evidence type="ECO:0000313" key="1">
    <source>
        <dbReference type="EMBL" id="KAG2317180.1"/>
    </source>
</evidence>
<reference evidence="1 2" key="1">
    <citation type="submission" date="2020-02" db="EMBL/GenBank/DDBJ databases">
        <authorList>
            <person name="Ma Q."/>
            <person name="Huang Y."/>
            <person name="Song X."/>
            <person name="Pei D."/>
        </authorList>
    </citation>
    <scope>NUCLEOTIDE SEQUENCE [LARGE SCALE GENOMIC DNA]</scope>
    <source>
        <strain evidence="1">Sxm20200214</strain>
        <tissue evidence="1">Leaf</tissue>
    </source>
</reference>
<protein>
    <submittedName>
        <fullName evidence="1">Uncharacterized protein</fullName>
    </submittedName>
</protein>
<dbReference type="EMBL" id="JAAMPC010000004">
    <property type="protein sequence ID" value="KAG2317180.1"/>
    <property type="molecule type" value="Genomic_DNA"/>
</dbReference>
<accession>A0A8X7VU55</accession>
<comment type="caution">
    <text evidence="1">The sequence shown here is derived from an EMBL/GenBank/DDBJ whole genome shotgun (WGS) entry which is preliminary data.</text>
</comment>
<sequence length="77" mass="9036">MSNPEEHLWKRLRKAIDHIREVELIEIETKHHRTVSVEDNNSLVPKTSSTKESLLEDISLTGQFMDHHQKLSSETKF</sequence>
<proteinExistence type="predicted"/>
<gene>
    <name evidence="1" type="ORF">Bca52824_020302</name>
</gene>
<keyword evidence="2" id="KW-1185">Reference proteome</keyword>
<organism evidence="1 2">
    <name type="scientific">Brassica carinata</name>
    <name type="common">Ethiopian mustard</name>
    <name type="synonym">Abyssinian cabbage</name>
    <dbReference type="NCBI Taxonomy" id="52824"/>
    <lineage>
        <taxon>Eukaryota</taxon>
        <taxon>Viridiplantae</taxon>
        <taxon>Streptophyta</taxon>
        <taxon>Embryophyta</taxon>
        <taxon>Tracheophyta</taxon>
        <taxon>Spermatophyta</taxon>
        <taxon>Magnoliopsida</taxon>
        <taxon>eudicotyledons</taxon>
        <taxon>Gunneridae</taxon>
        <taxon>Pentapetalae</taxon>
        <taxon>rosids</taxon>
        <taxon>malvids</taxon>
        <taxon>Brassicales</taxon>
        <taxon>Brassicaceae</taxon>
        <taxon>Brassiceae</taxon>
        <taxon>Brassica</taxon>
    </lineage>
</organism>
<dbReference type="Proteomes" id="UP000886595">
    <property type="component" value="Unassembled WGS sequence"/>
</dbReference>